<keyword evidence="2" id="KW-1185">Reference proteome</keyword>
<accession>A0A5J6V4T7</accession>
<name>A0A5J6V4T7_9MICO</name>
<dbReference type="RefSeq" id="WP_158060575.1">
    <property type="nucleotide sequence ID" value="NZ_CP044427.1"/>
</dbReference>
<organism evidence="1 2">
    <name type="scientific">Ornithinimicrobium pratense</name>
    <dbReference type="NCBI Taxonomy" id="2593973"/>
    <lineage>
        <taxon>Bacteria</taxon>
        <taxon>Bacillati</taxon>
        <taxon>Actinomycetota</taxon>
        <taxon>Actinomycetes</taxon>
        <taxon>Micrococcales</taxon>
        <taxon>Ornithinimicrobiaceae</taxon>
        <taxon>Ornithinimicrobium</taxon>
    </lineage>
</organism>
<proteinExistence type="predicted"/>
<protein>
    <submittedName>
        <fullName evidence="1">Uncharacterized protein</fullName>
    </submittedName>
</protein>
<dbReference type="KEGG" id="serw:FY030_05170"/>
<sequence>MPPAPVRPRLLVNGNAAPSLHRDLTSVRVHVAVGQATAQVALAGPAEVGLFDLDDVVNTSLEIRLLQDEEFFAGWLTAVETKSGADVRTVLYAEGSAPETASSSPLPLSFGAEASGSVRRDADGWTAHCTCSQLALRMNSRIALTTQDPAFDGQLRVVEAWYTITAQEASVEFLAVDDRSA</sequence>
<dbReference type="Proteomes" id="UP000326546">
    <property type="component" value="Chromosome"/>
</dbReference>
<dbReference type="AlphaFoldDB" id="A0A5J6V4T7"/>
<evidence type="ECO:0000313" key="1">
    <source>
        <dbReference type="EMBL" id="QFG68186.1"/>
    </source>
</evidence>
<evidence type="ECO:0000313" key="2">
    <source>
        <dbReference type="Proteomes" id="UP000326546"/>
    </source>
</evidence>
<dbReference type="EMBL" id="CP044427">
    <property type="protein sequence ID" value="QFG68186.1"/>
    <property type="molecule type" value="Genomic_DNA"/>
</dbReference>
<reference evidence="1 2" key="1">
    <citation type="submission" date="2019-09" db="EMBL/GenBank/DDBJ databases">
        <title>Serinicoccus pratensis sp. nov., isolated from meadow soil.</title>
        <authorList>
            <person name="Zhang W."/>
        </authorList>
    </citation>
    <scope>NUCLEOTIDE SEQUENCE [LARGE SCALE GENOMIC DNA]</scope>
    <source>
        <strain evidence="1 2">W204</strain>
    </source>
</reference>
<gene>
    <name evidence="1" type="ORF">FY030_05170</name>
</gene>